<dbReference type="PROSITE" id="PS00201">
    <property type="entry name" value="FLAVODOXIN"/>
    <property type="match status" value="1"/>
</dbReference>
<dbReference type="PANTHER" id="PTHR38030:SF2">
    <property type="entry name" value="PROTOPORPHYRINOGEN IX DEHYDROGENASE [QUINONE]"/>
    <property type="match status" value="1"/>
</dbReference>
<organism evidence="9 10">
    <name type="scientific">Basfia succiniciproducens</name>
    <dbReference type="NCBI Taxonomy" id="653940"/>
    <lineage>
        <taxon>Bacteria</taxon>
        <taxon>Pseudomonadati</taxon>
        <taxon>Pseudomonadota</taxon>
        <taxon>Gammaproteobacteria</taxon>
        <taxon>Pasteurellales</taxon>
        <taxon>Pasteurellaceae</taxon>
        <taxon>Basfia</taxon>
    </lineage>
</organism>
<dbReference type="RefSeq" id="WP_090656800.1">
    <property type="nucleotide sequence ID" value="NZ_CP015031.1"/>
</dbReference>
<comment type="function">
    <text evidence="7">Catalyzes the 6-electron oxidation of protoporphyrinogen IX to form protoporphyrin IX; under anaerobic conditions uses menaquinone as an electron acceptor, under aerobic conditions uses ubiquinone as an electron acceptor.</text>
</comment>
<dbReference type="InterPro" id="IPR001226">
    <property type="entry name" value="Flavodoxin_CS"/>
</dbReference>
<proteinExistence type="inferred from homology"/>
<dbReference type="HAMAP" id="MF_00853">
    <property type="entry name" value="HemG"/>
    <property type="match status" value="1"/>
</dbReference>
<comment type="catalytic activity">
    <reaction evidence="7">
        <text>protoporphyrinogen IX + 3 a ubiquinone = protoporphyrin IX + 3 a ubiquinol</text>
        <dbReference type="Rhea" id="RHEA:63936"/>
        <dbReference type="Rhea" id="RHEA-COMP:9565"/>
        <dbReference type="Rhea" id="RHEA-COMP:9566"/>
        <dbReference type="ChEBI" id="CHEBI:16389"/>
        <dbReference type="ChEBI" id="CHEBI:17976"/>
        <dbReference type="ChEBI" id="CHEBI:57306"/>
        <dbReference type="ChEBI" id="CHEBI:57307"/>
    </reaction>
</comment>
<keyword evidence="1 7" id="KW-0285">Flavoprotein</keyword>
<feature type="domain" description="Flavodoxin-like" evidence="8">
    <location>
        <begin position="3"/>
        <end position="168"/>
    </location>
</feature>
<comment type="catalytic activity">
    <reaction evidence="7">
        <text>protoporphyrinogen IX + 3 a menaquinone = protoporphyrin IX + 3 a menaquinol</text>
        <dbReference type="Rhea" id="RHEA:27409"/>
        <dbReference type="Rhea" id="RHEA-COMP:9537"/>
        <dbReference type="Rhea" id="RHEA-COMP:9539"/>
        <dbReference type="ChEBI" id="CHEBI:16374"/>
        <dbReference type="ChEBI" id="CHEBI:18151"/>
        <dbReference type="ChEBI" id="CHEBI:57306"/>
        <dbReference type="ChEBI" id="CHEBI:57307"/>
        <dbReference type="EC" id="1.3.5.3"/>
    </reaction>
</comment>
<evidence type="ECO:0000256" key="3">
    <source>
        <dbReference type="ARBA" id="ARBA00022741"/>
    </source>
</evidence>
<keyword evidence="2 7" id="KW-0288">FMN</keyword>
<keyword evidence="5" id="KW-0472">Membrane</keyword>
<keyword evidence="7" id="KW-1003">Cell membrane</keyword>
<comment type="pathway">
    <text evidence="7">Porphyrin-containing compound metabolism; protoporphyrin-IX biosynthesis; protoporphyrin-IX from protoporphyrinogen-IX: step 1/1.</text>
</comment>
<evidence type="ECO:0000256" key="6">
    <source>
        <dbReference type="ARBA" id="ARBA00023244"/>
    </source>
</evidence>
<evidence type="ECO:0000256" key="2">
    <source>
        <dbReference type="ARBA" id="ARBA00022643"/>
    </source>
</evidence>
<comment type="cofactor">
    <cofactor evidence="7">
        <name>FMN</name>
        <dbReference type="ChEBI" id="CHEBI:58210"/>
    </cofactor>
    <text evidence="7">Binds 1 FMN non-covalently per subunit.</text>
</comment>
<reference evidence="9 10" key="1">
    <citation type="submission" date="2016-10" db="EMBL/GenBank/DDBJ databases">
        <authorList>
            <person name="Varghese N."/>
            <person name="Submissions S."/>
        </authorList>
    </citation>
    <scope>NUCLEOTIDE SEQUENCE [LARGE SCALE GENOMIC DNA]</scope>
    <source>
        <strain evidence="9 10">DSM 22022</strain>
    </source>
</reference>
<dbReference type="NCBIfam" id="NF008316">
    <property type="entry name" value="PRK11104.1"/>
    <property type="match status" value="1"/>
</dbReference>
<evidence type="ECO:0000256" key="7">
    <source>
        <dbReference type="HAMAP-Rule" id="MF_00853"/>
    </source>
</evidence>
<evidence type="ECO:0000313" key="9">
    <source>
        <dbReference type="EMBL" id="SCY28377.1"/>
    </source>
</evidence>
<dbReference type="PROSITE" id="PS50902">
    <property type="entry name" value="FLAVODOXIN_LIKE"/>
    <property type="match status" value="1"/>
</dbReference>
<keyword evidence="3 7" id="KW-0547">Nucleotide-binding</keyword>
<keyword evidence="6 7" id="KW-0627">Porphyrin biosynthesis</keyword>
<dbReference type="EC" id="1.3.5.3" evidence="7"/>
<dbReference type="Proteomes" id="UP000199588">
    <property type="component" value="Unassembled WGS sequence"/>
</dbReference>
<accession>A0A1G5EN09</accession>
<sequence>MKTIILYSTHDGQTKKIAEYLAQNLDKGAEVVNLTELTQNLADFDRIIIGASIRYGRFDKNLYKFIEKHTALLQTKLGYFYGVNLTARKAGKDTPETNVYVRKFLAKIHWKPTDSAVFAGALFYPRYKWIDRIMIQFIMKITGGETDPTKEIEFTNWESVKNFAKKIQNMN</sequence>
<comment type="catalytic activity">
    <reaction evidence="7">
        <text>protoporphyrinogen IX + 3 a quinone = protoporphyrin IX + 3 a quinol</text>
        <dbReference type="Rhea" id="RHEA:65032"/>
        <dbReference type="ChEBI" id="CHEBI:24646"/>
        <dbReference type="ChEBI" id="CHEBI:57306"/>
        <dbReference type="ChEBI" id="CHEBI:57307"/>
        <dbReference type="ChEBI" id="CHEBI:132124"/>
        <dbReference type="EC" id="1.3.5.3"/>
    </reaction>
</comment>
<evidence type="ECO:0000256" key="4">
    <source>
        <dbReference type="ARBA" id="ARBA00023002"/>
    </source>
</evidence>
<comment type="subcellular location">
    <subcellularLocation>
        <location evidence="7">Cell membrane</location>
        <topology evidence="7">Peripheral membrane protein</topology>
    </subcellularLocation>
</comment>
<dbReference type="InterPro" id="IPR029039">
    <property type="entry name" value="Flavoprotein-like_sf"/>
</dbReference>
<comment type="similarity">
    <text evidence="7">Belongs to the HemG family.</text>
</comment>
<protein>
    <recommendedName>
        <fullName evidence="7">Protoporphyrinogen IX dehydrogenase [quinone]</fullName>
        <ecNumber evidence="7">1.3.5.3</ecNumber>
    </recommendedName>
    <alternativeName>
        <fullName evidence="7">Protoporphyrinogen IX dehydrogenase [menaquinone]</fullName>
    </alternativeName>
    <alternativeName>
        <fullName evidence="7">Protoporphyrinogen IX dehydrogenase [ubiquinone]</fullName>
    </alternativeName>
    <alternativeName>
        <fullName evidence="7">Protoporphyrinogen oxidase</fullName>
        <shortName evidence="7">PPO</shortName>
    </alternativeName>
</protein>
<dbReference type="InterPro" id="IPR052200">
    <property type="entry name" value="Protoporphyrinogen_IX_DH"/>
</dbReference>
<dbReference type="Gene3D" id="3.40.50.360">
    <property type="match status" value="1"/>
</dbReference>
<gene>
    <name evidence="7" type="primary">hemG</name>
    <name evidence="9" type="ORF">SAMN02910354_02107</name>
</gene>
<dbReference type="SUPFAM" id="SSF52218">
    <property type="entry name" value="Flavoproteins"/>
    <property type="match status" value="1"/>
</dbReference>
<dbReference type="EMBL" id="FMUQ01000025">
    <property type="protein sequence ID" value="SCY28377.1"/>
    <property type="molecule type" value="Genomic_DNA"/>
</dbReference>
<comment type="caution">
    <text evidence="9">The sequence shown here is derived from an EMBL/GenBank/DDBJ whole genome shotgun (WGS) entry which is preliminary data.</text>
</comment>
<name>A0A1G5EN09_9PAST</name>
<keyword evidence="4 7" id="KW-0560">Oxidoreductase</keyword>
<dbReference type="Pfam" id="PF12724">
    <property type="entry name" value="Flavodoxin_5"/>
    <property type="match status" value="1"/>
</dbReference>
<dbReference type="PANTHER" id="PTHR38030">
    <property type="entry name" value="PROTOPORPHYRINOGEN IX DEHYDROGENASE [MENAQUINONE]"/>
    <property type="match status" value="1"/>
</dbReference>
<keyword evidence="10" id="KW-1185">Reference proteome</keyword>
<evidence type="ECO:0000313" key="10">
    <source>
        <dbReference type="Proteomes" id="UP000199588"/>
    </source>
</evidence>
<evidence type="ECO:0000259" key="8">
    <source>
        <dbReference type="PROSITE" id="PS50902"/>
    </source>
</evidence>
<dbReference type="InterPro" id="IPR008254">
    <property type="entry name" value="Flavodoxin/NO_synth"/>
</dbReference>
<evidence type="ECO:0000256" key="5">
    <source>
        <dbReference type="ARBA" id="ARBA00023136"/>
    </source>
</evidence>
<dbReference type="InterPro" id="IPR026816">
    <property type="entry name" value="Flavodoxin_dom"/>
</dbReference>
<dbReference type="InterPro" id="IPR044264">
    <property type="entry name" value="HemG"/>
</dbReference>
<evidence type="ECO:0000256" key="1">
    <source>
        <dbReference type="ARBA" id="ARBA00022630"/>
    </source>
</evidence>